<reference evidence="1 2" key="1">
    <citation type="submission" date="2018-08" db="EMBL/GenBank/DDBJ databases">
        <title>A genome reference for cultivated species of the human gut microbiota.</title>
        <authorList>
            <person name="Zou Y."/>
            <person name="Xue W."/>
            <person name="Luo G."/>
        </authorList>
    </citation>
    <scope>NUCLEOTIDE SEQUENCE [LARGE SCALE GENOMIC DNA]</scope>
    <source>
        <strain evidence="1 2">TF08-14</strain>
    </source>
</reference>
<evidence type="ECO:0008006" key="3">
    <source>
        <dbReference type="Google" id="ProtNLM"/>
    </source>
</evidence>
<evidence type="ECO:0000313" key="1">
    <source>
        <dbReference type="EMBL" id="RGL10382.1"/>
    </source>
</evidence>
<comment type="caution">
    <text evidence="1">The sequence shown here is derived from an EMBL/GenBank/DDBJ whole genome shotgun (WGS) entry which is preliminary data.</text>
</comment>
<dbReference type="Proteomes" id="UP000260943">
    <property type="component" value="Unassembled WGS sequence"/>
</dbReference>
<gene>
    <name evidence="1" type="ORF">DXC81_04935</name>
</gene>
<name>A0A3E4QT72_9ACTN</name>
<dbReference type="EMBL" id="QSRJ01000005">
    <property type="protein sequence ID" value="RGL10382.1"/>
    <property type="molecule type" value="Genomic_DNA"/>
</dbReference>
<sequence length="203" mass="22300">MGELVAAICVVFIGIMGFKAYQAYPSYKGSLYQELFGSYAEYFWRFTMKQDLSESSYLNEKIGPHRLGYNAYFDAMGKQAAAFVTVFSTRGVTSVCMMGGAGAFRGGDTGSWSVERDGKVVACASPVVYLRRQKKLLDGIVKGERVRYIAAFADVADITGVRSAYPMMRAAEVLSYLEGQDAVIDEASMLESFETFKGMARNG</sequence>
<dbReference type="RefSeq" id="WP_117679450.1">
    <property type="nucleotide sequence ID" value="NZ_CAJJKC010000001.1"/>
</dbReference>
<evidence type="ECO:0000313" key="2">
    <source>
        <dbReference type="Proteomes" id="UP000260943"/>
    </source>
</evidence>
<protein>
    <recommendedName>
        <fullName evidence="3">NERD domain-containing protein</fullName>
    </recommendedName>
</protein>
<proteinExistence type="predicted"/>
<accession>A0A3E4QT72</accession>
<organism evidence="1 2">
    <name type="scientific">Collinsella tanakaei</name>
    <dbReference type="NCBI Taxonomy" id="626935"/>
    <lineage>
        <taxon>Bacteria</taxon>
        <taxon>Bacillati</taxon>
        <taxon>Actinomycetota</taxon>
        <taxon>Coriobacteriia</taxon>
        <taxon>Coriobacteriales</taxon>
        <taxon>Coriobacteriaceae</taxon>
        <taxon>Collinsella</taxon>
    </lineage>
</organism>
<dbReference type="AlphaFoldDB" id="A0A3E4QT72"/>